<keyword evidence="10" id="KW-1185">Reference proteome</keyword>
<keyword evidence="9" id="KW-0067">ATP-binding</keyword>
<evidence type="ECO:0000256" key="2">
    <source>
        <dbReference type="ARBA" id="ARBA00012438"/>
    </source>
</evidence>
<dbReference type="Pfam" id="PF00512">
    <property type="entry name" value="HisKA"/>
    <property type="match status" value="1"/>
</dbReference>
<evidence type="ECO:0000256" key="4">
    <source>
        <dbReference type="ARBA" id="ARBA00022679"/>
    </source>
</evidence>
<dbReference type="PRINTS" id="PR00344">
    <property type="entry name" value="BCTRLSENSOR"/>
</dbReference>
<dbReference type="InterPro" id="IPR036097">
    <property type="entry name" value="HisK_dim/P_sf"/>
</dbReference>
<dbReference type="InterPro" id="IPR001789">
    <property type="entry name" value="Sig_transdc_resp-reg_receiver"/>
</dbReference>
<dbReference type="SMART" id="SM00388">
    <property type="entry name" value="HisKA"/>
    <property type="match status" value="1"/>
</dbReference>
<evidence type="ECO:0000256" key="6">
    <source>
        <dbReference type="PROSITE-ProRule" id="PRU00169"/>
    </source>
</evidence>
<comment type="catalytic activity">
    <reaction evidence="1">
        <text>ATP + protein L-histidine = ADP + protein N-phospho-L-histidine.</text>
        <dbReference type="EC" id="2.7.13.3"/>
    </reaction>
</comment>
<dbReference type="EMBL" id="JAPMOU010000014">
    <property type="protein sequence ID" value="MDE1462754.1"/>
    <property type="molecule type" value="Genomic_DNA"/>
</dbReference>
<name>A0ABT5U8Q4_9GAMM</name>
<gene>
    <name evidence="9" type="ORF">ORQ98_12325</name>
</gene>
<dbReference type="CDD" id="cd17546">
    <property type="entry name" value="REC_hyHK_CKI1_RcsC-like"/>
    <property type="match status" value="1"/>
</dbReference>
<dbReference type="InterPro" id="IPR003594">
    <property type="entry name" value="HATPase_dom"/>
</dbReference>
<proteinExistence type="predicted"/>
<evidence type="ECO:0000313" key="9">
    <source>
        <dbReference type="EMBL" id="MDE1462754.1"/>
    </source>
</evidence>
<organism evidence="9 10">
    <name type="scientific">Spartinivicinus poritis</name>
    <dbReference type="NCBI Taxonomy" id="2994640"/>
    <lineage>
        <taxon>Bacteria</taxon>
        <taxon>Pseudomonadati</taxon>
        <taxon>Pseudomonadota</taxon>
        <taxon>Gammaproteobacteria</taxon>
        <taxon>Oceanospirillales</taxon>
        <taxon>Zooshikellaceae</taxon>
        <taxon>Spartinivicinus</taxon>
    </lineage>
</organism>
<reference evidence="9 10" key="1">
    <citation type="submission" date="2022-11" db="EMBL/GenBank/DDBJ databases">
        <title>Spartinivicinus poritis sp. nov., isolated from scleractinian coral Porites lutea.</title>
        <authorList>
            <person name="Zhang G."/>
            <person name="Cai L."/>
            <person name="Wei Q."/>
        </authorList>
    </citation>
    <scope>NUCLEOTIDE SEQUENCE [LARGE SCALE GENOMIC DNA]</scope>
    <source>
        <strain evidence="9 10">A2-2</strain>
    </source>
</reference>
<feature type="domain" description="Histidine kinase" evidence="7">
    <location>
        <begin position="178"/>
        <end position="392"/>
    </location>
</feature>
<evidence type="ECO:0000256" key="5">
    <source>
        <dbReference type="ARBA" id="ARBA00022777"/>
    </source>
</evidence>
<dbReference type="Gene3D" id="3.30.565.10">
    <property type="entry name" value="Histidine kinase-like ATPase, C-terminal domain"/>
    <property type="match status" value="1"/>
</dbReference>
<evidence type="ECO:0000313" key="10">
    <source>
        <dbReference type="Proteomes" id="UP001528823"/>
    </source>
</evidence>
<keyword evidence="9" id="KW-0547">Nucleotide-binding</keyword>
<dbReference type="SMART" id="SM00387">
    <property type="entry name" value="HATPase_c"/>
    <property type="match status" value="1"/>
</dbReference>
<feature type="domain" description="Response regulatory" evidence="8">
    <location>
        <begin position="32"/>
        <end position="149"/>
    </location>
</feature>
<dbReference type="PROSITE" id="PS50109">
    <property type="entry name" value="HIS_KIN"/>
    <property type="match status" value="1"/>
</dbReference>
<dbReference type="Gene3D" id="1.10.287.130">
    <property type="match status" value="1"/>
</dbReference>
<comment type="caution">
    <text evidence="9">The sequence shown here is derived from an EMBL/GenBank/DDBJ whole genome shotgun (WGS) entry which is preliminary data.</text>
</comment>
<dbReference type="RefSeq" id="WP_274689107.1">
    <property type="nucleotide sequence ID" value="NZ_JAPMOU010000014.1"/>
</dbReference>
<dbReference type="InterPro" id="IPR004358">
    <property type="entry name" value="Sig_transdc_His_kin-like_C"/>
</dbReference>
<protein>
    <recommendedName>
        <fullName evidence="2">histidine kinase</fullName>
        <ecNumber evidence="2">2.7.13.3</ecNumber>
    </recommendedName>
</protein>
<dbReference type="CDD" id="cd00082">
    <property type="entry name" value="HisKA"/>
    <property type="match status" value="1"/>
</dbReference>
<dbReference type="InterPro" id="IPR003661">
    <property type="entry name" value="HisK_dim/P_dom"/>
</dbReference>
<evidence type="ECO:0000259" key="7">
    <source>
        <dbReference type="PROSITE" id="PS50109"/>
    </source>
</evidence>
<evidence type="ECO:0000256" key="3">
    <source>
        <dbReference type="ARBA" id="ARBA00022553"/>
    </source>
</evidence>
<keyword evidence="4" id="KW-0808">Transferase</keyword>
<dbReference type="GO" id="GO:0005524">
    <property type="term" value="F:ATP binding"/>
    <property type="evidence" value="ECO:0007669"/>
    <property type="project" value="UniProtKB-KW"/>
</dbReference>
<dbReference type="PANTHER" id="PTHR42878">
    <property type="entry name" value="TWO-COMPONENT HISTIDINE KINASE"/>
    <property type="match status" value="1"/>
</dbReference>
<dbReference type="InterPro" id="IPR036890">
    <property type="entry name" value="HATPase_C_sf"/>
</dbReference>
<dbReference type="Proteomes" id="UP001528823">
    <property type="component" value="Unassembled WGS sequence"/>
</dbReference>
<dbReference type="PANTHER" id="PTHR42878:SF15">
    <property type="entry name" value="BACTERIOPHYTOCHROME"/>
    <property type="match status" value="1"/>
</dbReference>
<feature type="modified residue" description="4-aspartylphosphate" evidence="6">
    <location>
        <position position="81"/>
    </location>
</feature>
<keyword evidence="3 6" id="KW-0597">Phosphoprotein</keyword>
<dbReference type="Gene3D" id="3.40.50.2300">
    <property type="match status" value="1"/>
</dbReference>
<dbReference type="SUPFAM" id="SSF52172">
    <property type="entry name" value="CheY-like"/>
    <property type="match status" value="1"/>
</dbReference>
<dbReference type="SUPFAM" id="SSF47384">
    <property type="entry name" value="Homodimeric domain of signal transducing histidine kinase"/>
    <property type="match status" value="1"/>
</dbReference>
<keyword evidence="5" id="KW-0418">Kinase</keyword>
<accession>A0ABT5U8Q4</accession>
<dbReference type="SUPFAM" id="SSF55874">
    <property type="entry name" value="ATPase domain of HSP90 chaperone/DNA topoisomerase II/histidine kinase"/>
    <property type="match status" value="1"/>
</dbReference>
<dbReference type="PROSITE" id="PS50110">
    <property type="entry name" value="RESPONSE_REGULATORY"/>
    <property type="match status" value="1"/>
</dbReference>
<dbReference type="Pfam" id="PF02518">
    <property type="entry name" value="HATPase_c"/>
    <property type="match status" value="1"/>
</dbReference>
<dbReference type="EC" id="2.7.13.3" evidence="2"/>
<evidence type="ECO:0000259" key="8">
    <source>
        <dbReference type="PROSITE" id="PS50110"/>
    </source>
</evidence>
<dbReference type="InterPro" id="IPR011006">
    <property type="entry name" value="CheY-like_superfamily"/>
</dbReference>
<evidence type="ECO:0000256" key="1">
    <source>
        <dbReference type="ARBA" id="ARBA00000085"/>
    </source>
</evidence>
<dbReference type="SMART" id="SM00448">
    <property type="entry name" value="REC"/>
    <property type="match status" value="1"/>
</dbReference>
<dbReference type="Pfam" id="PF00072">
    <property type="entry name" value="Response_reg"/>
    <property type="match status" value="1"/>
</dbReference>
<dbReference type="InterPro" id="IPR050351">
    <property type="entry name" value="BphY/WalK/GraS-like"/>
</dbReference>
<dbReference type="InterPro" id="IPR005467">
    <property type="entry name" value="His_kinase_dom"/>
</dbReference>
<sequence length="408" mass="46496">MDRNEVNNSVLSASLKFCDDDKTNERNNERSKILVVDDRHENLVAVRKVLKPINADILEADCGNKALSLMLRHEFAVVLLDVQMPDMDGFEVASLMRGYESISSTPIVFLTAISKDDCFVDQAAELNAVDYVFKPINPNILRSKIKVYVELYEQKKSLKRLNESLIKKNKELEIFAYICSHDLQEPVRSIMSFSSLLASDYKDVLDDQGNKILDVIQRNAANMHKMINDIFIFCRVEKKAVEVELVDCQTLVDQLLIDIDAEIKSKDACISYNCLPVIYSNKLLVKVIFEHLITNALKFSYPKRRLEISINAENCESFWLFSVADNGIGIDPDYKDKVFVPFQRIHRKDVYPGTGIGLSICEKFINYYGGSIWFESEPGIGTTFYFNMPKKLKDMVDESVKSAGNITN</sequence>